<gene>
    <name evidence="3" type="ORF">LSTR_LSTR000367</name>
</gene>
<evidence type="ECO:0000313" key="3">
    <source>
        <dbReference type="EMBL" id="RZF40488.1"/>
    </source>
</evidence>
<organism evidence="3 4">
    <name type="scientific">Laodelphax striatellus</name>
    <name type="common">Small brown planthopper</name>
    <name type="synonym">Delphax striatella</name>
    <dbReference type="NCBI Taxonomy" id="195883"/>
    <lineage>
        <taxon>Eukaryota</taxon>
        <taxon>Metazoa</taxon>
        <taxon>Ecdysozoa</taxon>
        <taxon>Arthropoda</taxon>
        <taxon>Hexapoda</taxon>
        <taxon>Insecta</taxon>
        <taxon>Pterygota</taxon>
        <taxon>Neoptera</taxon>
        <taxon>Paraneoptera</taxon>
        <taxon>Hemiptera</taxon>
        <taxon>Auchenorrhyncha</taxon>
        <taxon>Fulgoroidea</taxon>
        <taxon>Delphacidae</taxon>
        <taxon>Criomorphinae</taxon>
        <taxon>Laodelphax</taxon>
    </lineage>
</organism>
<dbReference type="InParanoid" id="A0A482X4P8"/>
<comment type="caution">
    <text evidence="3">The sequence shown here is derived from an EMBL/GenBank/DDBJ whole genome shotgun (WGS) entry which is preliminary data.</text>
</comment>
<dbReference type="SMR" id="A0A482X4P8"/>
<feature type="region of interest" description="Disordered" evidence="1">
    <location>
        <begin position="1"/>
        <end position="82"/>
    </location>
</feature>
<reference evidence="3 4" key="1">
    <citation type="journal article" date="2017" name="Gigascience">
        <title>Genome sequence of the small brown planthopper, Laodelphax striatellus.</title>
        <authorList>
            <person name="Zhu J."/>
            <person name="Jiang F."/>
            <person name="Wang X."/>
            <person name="Yang P."/>
            <person name="Bao Y."/>
            <person name="Zhao W."/>
            <person name="Wang W."/>
            <person name="Lu H."/>
            <person name="Wang Q."/>
            <person name="Cui N."/>
            <person name="Li J."/>
            <person name="Chen X."/>
            <person name="Luo L."/>
            <person name="Yu J."/>
            <person name="Kang L."/>
            <person name="Cui F."/>
        </authorList>
    </citation>
    <scope>NUCLEOTIDE SEQUENCE [LARGE SCALE GENOMIC DNA]</scope>
    <source>
        <strain evidence="3">Lst14</strain>
    </source>
</reference>
<dbReference type="EMBL" id="QKKF02018223">
    <property type="protein sequence ID" value="RZF40488.1"/>
    <property type="molecule type" value="Genomic_DNA"/>
</dbReference>
<feature type="compositionally biased region" description="Acidic residues" evidence="1">
    <location>
        <begin position="59"/>
        <end position="68"/>
    </location>
</feature>
<dbReference type="AlphaFoldDB" id="A0A482X4P8"/>
<keyword evidence="4" id="KW-1185">Reference proteome</keyword>
<evidence type="ECO:0000259" key="2">
    <source>
        <dbReference type="PROSITE" id="PS50812"/>
    </source>
</evidence>
<sequence>MGRGKSNTPLSQQAPRAVNHQGETTPTLAEEILLRIREEPPSPPPTPEEPRGRRRPWVEEDVEGEDELQPPRRRAGLNRIDDEDEEPLPQLLNQLYAEGALVWARLGRLPFHPAIIAADPQGNFYEKKVNVKGVACHMFRVAWFGGTGCYSWMGASELAPFQPPLAPLTNRAALTSLQEWLAAAKRFNGANKRASRLPKAGAQAESWMEGVEEAARLAAAKRFNGADKMASRLPKAGAQAASWMEGGEEAARLAPLGNEGRLQHLAALAAPLPDAEELDEPIPRPDRPLKAPPTEVGERESPVANNEDPQPSPLLPPEDEEEEEVDLTGPIINGMAIPQLLSRQD</sequence>
<accession>A0A482X4P8</accession>
<dbReference type="PROSITE" id="PS50812">
    <property type="entry name" value="PWWP"/>
    <property type="match status" value="1"/>
</dbReference>
<dbReference type="SUPFAM" id="SSF63748">
    <property type="entry name" value="Tudor/PWWP/MBT"/>
    <property type="match status" value="1"/>
</dbReference>
<dbReference type="Proteomes" id="UP000291343">
    <property type="component" value="Unassembled WGS sequence"/>
</dbReference>
<evidence type="ECO:0000256" key="1">
    <source>
        <dbReference type="SAM" id="MobiDB-lite"/>
    </source>
</evidence>
<name>A0A482X4P8_LAOST</name>
<protein>
    <recommendedName>
        <fullName evidence="2">PWWP domain-containing protein</fullName>
    </recommendedName>
</protein>
<feature type="region of interest" description="Disordered" evidence="1">
    <location>
        <begin position="276"/>
        <end position="345"/>
    </location>
</feature>
<dbReference type="InterPro" id="IPR000313">
    <property type="entry name" value="PWWP_dom"/>
</dbReference>
<dbReference type="OrthoDB" id="6647180at2759"/>
<evidence type="ECO:0000313" key="4">
    <source>
        <dbReference type="Proteomes" id="UP000291343"/>
    </source>
</evidence>
<proteinExistence type="predicted"/>
<feature type="compositionally biased region" description="Acidic residues" evidence="1">
    <location>
        <begin position="317"/>
        <end position="326"/>
    </location>
</feature>
<dbReference type="Gene3D" id="2.30.30.140">
    <property type="match status" value="1"/>
</dbReference>
<feature type="compositionally biased region" description="Polar residues" evidence="1">
    <location>
        <begin position="1"/>
        <end position="14"/>
    </location>
</feature>
<dbReference type="Pfam" id="PF00855">
    <property type="entry name" value="PWWP"/>
    <property type="match status" value="1"/>
</dbReference>
<feature type="domain" description="PWWP" evidence="2">
    <location>
        <begin position="98"/>
        <end position="164"/>
    </location>
</feature>